<reference evidence="4" key="1">
    <citation type="submission" date="2024-05" db="EMBL/GenBank/DDBJ databases">
        <title>Herbiconiux sp. A18JL235.</title>
        <authorList>
            <person name="Zhang G."/>
        </authorList>
    </citation>
    <scope>NUCLEOTIDE SEQUENCE</scope>
    <source>
        <strain evidence="4">A18JL235</strain>
    </source>
</reference>
<evidence type="ECO:0000256" key="2">
    <source>
        <dbReference type="ARBA" id="ARBA00023002"/>
    </source>
</evidence>
<evidence type="ECO:0000313" key="4">
    <source>
        <dbReference type="EMBL" id="XDI03978.1"/>
    </source>
</evidence>
<dbReference type="Gene3D" id="3.40.50.720">
    <property type="entry name" value="NAD(P)-binding Rossmann-like Domain"/>
    <property type="match status" value="1"/>
</dbReference>
<dbReference type="InterPro" id="IPR036291">
    <property type="entry name" value="NAD(P)-bd_dom_sf"/>
</dbReference>
<dbReference type="Pfam" id="PF08240">
    <property type="entry name" value="ADH_N"/>
    <property type="match status" value="1"/>
</dbReference>
<dbReference type="PANTHER" id="PTHR48106:SF18">
    <property type="entry name" value="QUINONE OXIDOREDUCTASE PIG3"/>
    <property type="match status" value="1"/>
</dbReference>
<feature type="domain" description="Enoyl reductase (ER)" evidence="3">
    <location>
        <begin position="10"/>
        <end position="345"/>
    </location>
</feature>
<dbReference type="GO" id="GO:0016651">
    <property type="term" value="F:oxidoreductase activity, acting on NAD(P)H"/>
    <property type="evidence" value="ECO:0007669"/>
    <property type="project" value="TreeGrafter"/>
</dbReference>
<dbReference type="RefSeq" id="WP_368496391.1">
    <property type="nucleotide sequence ID" value="NZ_CP162511.1"/>
</dbReference>
<dbReference type="InterPro" id="IPR011032">
    <property type="entry name" value="GroES-like_sf"/>
</dbReference>
<dbReference type="GO" id="GO:0070402">
    <property type="term" value="F:NADPH binding"/>
    <property type="evidence" value="ECO:0007669"/>
    <property type="project" value="TreeGrafter"/>
</dbReference>
<keyword evidence="2" id="KW-0560">Oxidoreductase</keyword>
<dbReference type="InterPro" id="IPR020843">
    <property type="entry name" value="ER"/>
</dbReference>
<dbReference type="SMART" id="SM00829">
    <property type="entry name" value="PKS_ER"/>
    <property type="match status" value="1"/>
</dbReference>
<dbReference type="AlphaFoldDB" id="A0AB39BCH5"/>
<name>A0AB39BCH5_9MICO</name>
<dbReference type="Gene3D" id="3.90.180.10">
    <property type="entry name" value="Medium-chain alcohol dehydrogenases, catalytic domain"/>
    <property type="match status" value="1"/>
</dbReference>
<gene>
    <name evidence="4" type="ORF">ABFY20_11535</name>
</gene>
<dbReference type="InterPro" id="IPR013149">
    <property type="entry name" value="ADH-like_C"/>
</dbReference>
<proteinExistence type="predicted"/>
<keyword evidence="1" id="KW-0521">NADP</keyword>
<sequence>MRAWVQTGFGGPEVRRLTEVAAPSPASDEVVVRVLAFALNRLDVLQRHEPVVPGMSVPHVAGMDFAGQVVSSGDPGLDGLVGSVVLVDPVVSCGECEYCLAETPTYCSAFQTIGSTRDGGMAELVSVPARNCTVVDVAAHDSARLAELAAVPVAGATAWRGLLGAGKLVAGETVVIPGAGSGLGAAGVQIALAHGATVITLVSGEQKKERALASGAHHVIDRTARPDWVAEVMTITGGRGADLVWDHVGGRFLGQALRATRPGGRVVLSGTTDGLDTQLHLPDLYQPGRSILGHGSYSRADMASAVAAFADGTFEIVIDSVWPFEQLAEAEARLESNDFFGKIVVLGPSFSTTTLDLSEHAA</sequence>
<dbReference type="Pfam" id="PF00107">
    <property type="entry name" value="ADH_zinc_N"/>
    <property type="match status" value="1"/>
</dbReference>
<accession>A0AB39BCH5</accession>
<dbReference type="SUPFAM" id="SSF51735">
    <property type="entry name" value="NAD(P)-binding Rossmann-fold domains"/>
    <property type="match status" value="1"/>
</dbReference>
<dbReference type="SUPFAM" id="SSF50129">
    <property type="entry name" value="GroES-like"/>
    <property type="match status" value="1"/>
</dbReference>
<dbReference type="PANTHER" id="PTHR48106">
    <property type="entry name" value="QUINONE OXIDOREDUCTASE PIG3-RELATED"/>
    <property type="match status" value="1"/>
</dbReference>
<organism evidence="4">
    <name type="scientific">Herbiconiux sp. A18JL235</name>
    <dbReference type="NCBI Taxonomy" id="3152363"/>
    <lineage>
        <taxon>Bacteria</taxon>
        <taxon>Bacillati</taxon>
        <taxon>Actinomycetota</taxon>
        <taxon>Actinomycetes</taxon>
        <taxon>Micrococcales</taxon>
        <taxon>Microbacteriaceae</taxon>
        <taxon>Herbiconiux</taxon>
    </lineage>
</organism>
<dbReference type="EMBL" id="CP162511">
    <property type="protein sequence ID" value="XDI03978.1"/>
    <property type="molecule type" value="Genomic_DNA"/>
</dbReference>
<evidence type="ECO:0000256" key="1">
    <source>
        <dbReference type="ARBA" id="ARBA00022857"/>
    </source>
</evidence>
<dbReference type="InterPro" id="IPR013154">
    <property type="entry name" value="ADH-like_N"/>
</dbReference>
<protein>
    <submittedName>
        <fullName evidence="4">Zinc-binding dehydrogenase</fullName>
    </submittedName>
</protein>
<evidence type="ECO:0000259" key="3">
    <source>
        <dbReference type="SMART" id="SM00829"/>
    </source>
</evidence>